<accession>A0A5C3MY33</accession>
<feature type="region of interest" description="Disordered" evidence="1">
    <location>
        <begin position="107"/>
        <end position="129"/>
    </location>
</feature>
<proteinExistence type="predicted"/>
<evidence type="ECO:0000256" key="1">
    <source>
        <dbReference type="SAM" id="MobiDB-lite"/>
    </source>
</evidence>
<protein>
    <submittedName>
        <fullName evidence="2">Uncharacterized protein</fullName>
    </submittedName>
</protein>
<reference evidence="2 3" key="1">
    <citation type="journal article" date="2019" name="Nat. Ecol. Evol.">
        <title>Megaphylogeny resolves global patterns of mushroom evolution.</title>
        <authorList>
            <person name="Varga T."/>
            <person name="Krizsan K."/>
            <person name="Foldi C."/>
            <person name="Dima B."/>
            <person name="Sanchez-Garcia M."/>
            <person name="Sanchez-Ramirez S."/>
            <person name="Szollosi G.J."/>
            <person name="Szarkandi J.G."/>
            <person name="Papp V."/>
            <person name="Albert L."/>
            <person name="Andreopoulos W."/>
            <person name="Angelini C."/>
            <person name="Antonin V."/>
            <person name="Barry K.W."/>
            <person name="Bougher N.L."/>
            <person name="Buchanan P."/>
            <person name="Buyck B."/>
            <person name="Bense V."/>
            <person name="Catcheside P."/>
            <person name="Chovatia M."/>
            <person name="Cooper J."/>
            <person name="Damon W."/>
            <person name="Desjardin D."/>
            <person name="Finy P."/>
            <person name="Geml J."/>
            <person name="Haridas S."/>
            <person name="Hughes K."/>
            <person name="Justo A."/>
            <person name="Karasinski D."/>
            <person name="Kautmanova I."/>
            <person name="Kiss B."/>
            <person name="Kocsube S."/>
            <person name="Kotiranta H."/>
            <person name="LaButti K.M."/>
            <person name="Lechner B.E."/>
            <person name="Liimatainen K."/>
            <person name="Lipzen A."/>
            <person name="Lukacs Z."/>
            <person name="Mihaltcheva S."/>
            <person name="Morgado L.N."/>
            <person name="Niskanen T."/>
            <person name="Noordeloos M.E."/>
            <person name="Ohm R.A."/>
            <person name="Ortiz-Santana B."/>
            <person name="Ovrebo C."/>
            <person name="Racz N."/>
            <person name="Riley R."/>
            <person name="Savchenko A."/>
            <person name="Shiryaev A."/>
            <person name="Soop K."/>
            <person name="Spirin V."/>
            <person name="Szebenyi C."/>
            <person name="Tomsovsky M."/>
            <person name="Tulloss R.E."/>
            <person name="Uehling J."/>
            <person name="Grigoriev I.V."/>
            <person name="Vagvolgyi C."/>
            <person name="Papp T."/>
            <person name="Martin F.M."/>
            <person name="Miettinen O."/>
            <person name="Hibbett D.S."/>
            <person name="Nagy L.G."/>
        </authorList>
    </citation>
    <scope>NUCLEOTIDE SEQUENCE [LARGE SCALE GENOMIC DNA]</scope>
    <source>
        <strain evidence="2 3">OMC1185</strain>
    </source>
</reference>
<name>A0A5C3MY33_9AGAM</name>
<dbReference type="Proteomes" id="UP000305948">
    <property type="component" value="Unassembled WGS sequence"/>
</dbReference>
<organism evidence="2 3">
    <name type="scientific">Heliocybe sulcata</name>
    <dbReference type="NCBI Taxonomy" id="5364"/>
    <lineage>
        <taxon>Eukaryota</taxon>
        <taxon>Fungi</taxon>
        <taxon>Dikarya</taxon>
        <taxon>Basidiomycota</taxon>
        <taxon>Agaricomycotina</taxon>
        <taxon>Agaricomycetes</taxon>
        <taxon>Gloeophyllales</taxon>
        <taxon>Gloeophyllaceae</taxon>
        <taxon>Heliocybe</taxon>
    </lineage>
</organism>
<sequence length="129" mass="14496">MTAKLPFPAHRIDIGPAIHTSPSTGCAICPITQESSMDYSQDTNWIQRLEQIKQGGAVVYGQRETIATEFIHIYRHDEAKFKADYPEHTAGITALLDAIRKAKGRRGELKLRRSKNRSPEECAQRYAGL</sequence>
<keyword evidence="3" id="KW-1185">Reference proteome</keyword>
<feature type="compositionally biased region" description="Basic and acidic residues" evidence="1">
    <location>
        <begin position="107"/>
        <end position="123"/>
    </location>
</feature>
<dbReference type="STRING" id="5364.A0A5C3MY33"/>
<gene>
    <name evidence="2" type="ORF">OE88DRAFT_1646805</name>
</gene>
<dbReference type="AlphaFoldDB" id="A0A5C3MY33"/>
<dbReference type="EMBL" id="ML213518">
    <property type="protein sequence ID" value="TFK48668.1"/>
    <property type="molecule type" value="Genomic_DNA"/>
</dbReference>
<evidence type="ECO:0000313" key="3">
    <source>
        <dbReference type="Proteomes" id="UP000305948"/>
    </source>
</evidence>
<evidence type="ECO:0000313" key="2">
    <source>
        <dbReference type="EMBL" id="TFK48668.1"/>
    </source>
</evidence>